<proteinExistence type="predicted"/>
<keyword evidence="3" id="KW-1185">Reference proteome</keyword>
<evidence type="ECO:0000256" key="1">
    <source>
        <dbReference type="SAM" id="MobiDB-lite"/>
    </source>
</evidence>
<feature type="compositionally biased region" description="Polar residues" evidence="1">
    <location>
        <begin position="247"/>
        <end position="257"/>
    </location>
</feature>
<accession>A0A3S5ALS0</accession>
<evidence type="ECO:0000313" key="3">
    <source>
        <dbReference type="Proteomes" id="UP000784294"/>
    </source>
</evidence>
<evidence type="ECO:0000313" key="2">
    <source>
        <dbReference type="EMBL" id="VEL40092.1"/>
    </source>
</evidence>
<comment type="caution">
    <text evidence="2">The sequence shown here is derived from an EMBL/GenBank/DDBJ whole genome shotgun (WGS) entry which is preliminary data.</text>
</comment>
<gene>
    <name evidence="2" type="ORF">PXEA_LOCUS33532</name>
</gene>
<dbReference type="Proteomes" id="UP000784294">
    <property type="component" value="Unassembled WGS sequence"/>
</dbReference>
<dbReference type="AlphaFoldDB" id="A0A3S5ALS0"/>
<dbReference type="EMBL" id="CAAALY010263659">
    <property type="protein sequence ID" value="VEL40092.1"/>
    <property type="molecule type" value="Genomic_DNA"/>
</dbReference>
<reference evidence="2" key="1">
    <citation type="submission" date="2018-11" db="EMBL/GenBank/DDBJ databases">
        <authorList>
            <consortium name="Pathogen Informatics"/>
        </authorList>
    </citation>
    <scope>NUCLEOTIDE SEQUENCE</scope>
</reference>
<name>A0A3S5ALS0_9PLAT</name>
<feature type="region of interest" description="Disordered" evidence="1">
    <location>
        <begin position="232"/>
        <end position="257"/>
    </location>
</feature>
<sequence>MARKESELPPDEVDLPDCGSETELASAPALGFCRPVLPSGFVFDPSFHHHLTQHAGTTQQLCGSLRSPMHSPLHSPLHALQPSAQTLAHLQNNVRLHVQTHSNPESEADSRALAQGQLHSPTLGQAGAQTTLPLNHSAMQTSSHCLPHFMHSGPPLPLPQPGLASSCMPAELRALASRFRGPLPPTLMMMMMPPPAAAVVAAAAAAGRQPPSATGLSTPLTFLTGLHGSPPTHLPVTSLPPVRLSHTDMTTNSSGTL</sequence>
<organism evidence="2 3">
    <name type="scientific">Protopolystoma xenopodis</name>
    <dbReference type="NCBI Taxonomy" id="117903"/>
    <lineage>
        <taxon>Eukaryota</taxon>
        <taxon>Metazoa</taxon>
        <taxon>Spiralia</taxon>
        <taxon>Lophotrochozoa</taxon>
        <taxon>Platyhelminthes</taxon>
        <taxon>Monogenea</taxon>
        <taxon>Polyopisthocotylea</taxon>
        <taxon>Polystomatidea</taxon>
        <taxon>Polystomatidae</taxon>
        <taxon>Protopolystoma</taxon>
    </lineage>
</organism>
<protein>
    <submittedName>
        <fullName evidence="2">Uncharacterized protein</fullName>
    </submittedName>
</protein>